<accession>A0A1D8CW14</accession>
<name>A0A1D8CW14_CHLLM</name>
<dbReference type="InterPro" id="IPR007172">
    <property type="entry name" value="DUF374"/>
</dbReference>
<dbReference type="Proteomes" id="UP000095185">
    <property type="component" value="Chromosome"/>
</dbReference>
<proteinExistence type="predicted"/>
<dbReference type="Pfam" id="PF04028">
    <property type="entry name" value="DUF374"/>
    <property type="match status" value="1"/>
</dbReference>
<organism evidence="2 3">
    <name type="scientific">Chlorobaculum limnaeum</name>
    <dbReference type="NCBI Taxonomy" id="274537"/>
    <lineage>
        <taxon>Bacteria</taxon>
        <taxon>Pseudomonadati</taxon>
        <taxon>Chlorobiota</taxon>
        <taxon>Chlorobiia</taxon>
        <taxon>Chlorobiales</taxon>
        <taxon>Chlorobiaceae</taxon>
        <taxon>Chlorobaculum</taxon>
    </lineage>
</organism>
<dbReference type="STRING" id="274537.BIU88_02310"/>
<dbReference type="OrthoDB" id="9810508at2"/>
<protein>
    <recommendedName>
        <fullName evidence="1">DUF374 domain-containing protein</fullName>
    </recommendedName>
</protein>
<reference evidence="2" key="1">
    <citation type="submission" date="2016-09" db="EMBL/GenBank/DDBJ databases">
        <title>Genome sequence of Chlorobaculum limnaeum.</title>
        <authorList>
            <person name="Liu Z."/>
            <person name="Tank M."/>
            <person name="Bryant D.A."/>
        </authorList>
    </citation>
    <scope>NUCLEOTIDE SEQUENCE [LARGE SCALE GENOMIC DNA]</scope>
    <source>
        <strain evidence="2">DSM 1677</strain>
    </source>
</reference>
<keyword evidence="3" id="KW-1185">Reference proteome</keyword>
<feature type="domain" description="DUF374" evidence="1">
    <location>
        <begin position="63"/>
        <end position="128"/>
    </location>
</feature>
<sequence length="209" mass="23399">MAFVKDILLKSATRLLPHVLKLLFATLKIEIDGEKLPDDPRGVMFAFWHGKMIVGWLLARRLFPRREISAVVSLSGDGQILSDALDRLGFRLIRGSSSRGKEVVRRNIGVALSSGGVVAVTPDGPRGPHHRFKYGTLRLAALHHAPVVFAKIRYGNTRSLKSWDRFEIPMPFSRVQVTLRVVQVPDFPSEDAFRAWADELSTTFADDAR</sequence>
<evidence type="ECO:0000313" key="3">
    <source>
        <dbReference type="Proteomes" id="UP000095185"/>
    </source>
</evidence>
<evidence type="ECO:0000313" key="2">
    <source>
        <dbReference type="EMBL" id="AOS83080.1"/>
    </source>
</evidence>
<dbReference type="EMBL" id="CP017305">
    <property type="protein sequence ID" value="AOS83080.1"/>
    <property type="molecule type" value="Genomic_DNA"/>
</dbReference>
<dbReference type="AlphaFoldDB" id="A0A1D8CW14"/>
<dbReference type="RefSeq" id="WP_069808806.1">
    <property type="nucleotide sequence ID" value="NZ_CP017305.1"/>
</dbReference>
<dbReference type="KEGG" id="clz:BIU88_02310"/>
<gene>
    <name evidence="2" type="ORF">BIU88_02310</name>
</gene>
<evidence type="ECO:0000259" key="1">
    <source>
        <dbReference type="Pfam" id="PF04028"/>
    </source>
</evidence>